<reference evidence="3" key="1">
    <citation type="submission" date="2020-03" db="EMBL/GenBank/DDBJ databases">
        <title>A high-quality chromosome-level genome assembly of a woody plant with both climbing and erect habits, Rhamnella rubrinervis.</title>
        <authorList>
            <person name="Lu Z."/>
            <person name="Yang Y."/>
            <person name="Zhu X."/>
            <person name="Sun Y."/>
        </authorList>
    </citation>
    <scope>NUCLEOTIDE SEQUENCE</scope>
    <source>
        <strain evidence="3">BYM</strain>
        <tissue evidence="3">Leaf</tissue>
    </source>
</reference>
<accession>A0A8K0MK81</accession>
<feature type="domain" description="Retrotransposon gag" evidence="2">
    <location>
        <begin position="198"/>
        <end position="254"/>
    </location>
</feature>
<dbReference type="InterPro" id="IPR005162">
    <property type="entry name" value="Retrotrans_gag_dom"/>
</dbReference>
<dbReference type="AlphaFoldDB" id="A0A8K0MK81"/>
<proteinExistence type="predicted"/>
<protein>
    <recommendedName>
        <fullName evidence="2">Retrotransposon gag domain-containing protein</fullName>
    </recommendedName>
</protein>
<evidence type="ECO:0000313" key="3">
    <source>
        <dbReference type="EMBL" id="KAF3449179.1"/>
    </source>
</evidence>
<gene>
    <name evidence="3" type="ORF">FNV43_RR09907</name>
</gene>
<dbReference type="Proteomes" id="UP000796880">
    <property type="component" value="Unassembled WGS sequence"/>
</dbReference>
<dbReference type="OrthoDB" id="1158383at2759"/>
<feature type="compositionally biased region" description="Polar residues" evidence="1">
    <location>
        <begin position="15"/>
        <end position="25"/>
    </location>
</feature>
<dbReference type="EMBL" id="VOIH02000004">
    <property type="protein sequence ID" value="KAF3449179.1"/>
    <property type="molecule type" value="Genomic_DNA"/>
</dbReference>
<dbReference type="Pfam" id="PF03732">
    <property type="entry name" value="Retrotrans_gag"/>
    <property type="match status" value="1"/>
</dbReference>
<feature type="compositionally biased region" description="Acidic residues" evidence="1">
    <location>
        <begin position="102"/>
        <end position="113"/>
    </location>
</feature>
<organism evidence="3 4">
    <name type="scientific">Rhamnella rubrinervis</name>
    <dbReference type="NCBI Taxonomy" id="2594499"/>
    <lineage>
        <taxon>Eukaryota</taxon>
        <taxon>Viridiplantae</taxon>
        <taxon>Streptophyta</taxon>
        <taxon>Embryophyta</taxon>
        <taxon>Tracheophyta</taxon>
        <taxon>Spermatophyta</taxon>
        <taxon>Magnoliopsida</taxon>
        <taxon>eudicotyledons</taxon>
        <taxon>Gunneridae</taxon>
        <taxon>Pentapetalae</taxon>
        <taxon>rosids</taxon>
        <taxon>fabids</taxon>
        <taxon>Rosales</taxon>
        <taxon>Rhamnaceae</taxon>
        <taxon>rhamnoid group</taxon>
        <taxon>Rhamneae</taxon>
        <taxon>Rhamnella</taxon>
    </lineage>
</organism>
<evidence type="ECO:0000259" key="2">
    <source>
        <dbReference type="Pfam" id="PF03732"/>
    </source>
</evidence>
<feature type="region of interest" description="Disordered" evidence="1">
    <location>
        <begin position="1"/>
        <end position="45"/>
    </location>
</feature>
<feature type="region of interest" description="Disordered" evidence="1">
    <location>
        <begin position="102"/>
        <end position="126"/>
    </location>
</feature>
<sequence length="254" mass="29024">MPVVEPVAVHMATSRRGSSSASYTGRRSHRGSVPSTSSGRYYDVGLDDNSARRELKGRRQEVAMFLRRELVMILIRGGAMRGHVQARGFGGPPVAAAVLVEDSEEDPEEDSLGIDEYVPRSYTPNPVDPEDFDPWDELMPCFPRNVHPKPESSLGDATSRLVEAIERLNPLVAENWIRELEKIFLLTDVSETQKVVWASFMLKEGASHWWDMIKRAYRTDEHPMIWALFKTLFLEKYFPRVKREENEAEFISLK</sequence>
<keyword evidence="4" id="KW-1185">Reference proteome</keyword>
<comment type="caution">
    <text evidence="3">The sequence shown here is derived from an EMBL/GenBank/DDBJ whole genome shotgun (WGS) entry which is preliminary data.</text>
</comment>
<name>A0A8K0MK81_9ROSA</name>
<evidence type="ECO:0000313" key="4">
    <source>
        <dbReference type="Proteomes" id="UP000796880"/>
    </source>
</evidence>
<evidence type="ECO:0000256" key="1">
    <source>
        <dbReference type="SAM" id="MobiDB-lite"/>
    </source>
</evidence>